<accession>X1UIY6</accession>
<organism evidence="1">
    <name type="scientific">marine sediment metagenome</name>
    <dbReference type="NCBI Taxonomy" id="412755"/>
    <lineage>
        <taxon>unclassified sequences</taxon>
        <taxon>metagenomes</taxon>
        <taxon>ecological metagenomes</taxon>
    </lineage>
</organism>
<dbReference type="EMBL" id="BARW01030161">
    <property type="protein sequence ID" value="GAJ03527.1"/>
    <property type="molecule type" value="Genomic_DNA"/>
</dbReference>
<comment type="caution">
    <text evidence="1">The sequence shown here is derived from an EMBL/GenBank/DDBJ whole genome shotgun (WGS) entry which is preliminary data.</text>
</comment>
<dbReference type="AlphaFoldDB" id="X1UIY6"/>
<gene>
    <name evidence="1" type="ORF">S12H4_48288</name>
</gene>
<reference evidence="1" key="1">
    <citation type="journal article" date="2014" name="Front. Microbiol.">
        <title>High frequency of phylogenetically diverse reductive dehalogenase-homologous genes in deep subseafloor sedimentary metagenomes.</title>
        <authorList>
            <person name="Kawai M."/>
            <person name="Futagami T."/>
            <person name="Toyoda A."/>
            <person name="Takaki Y."/>
            <person name="Nishi S."/>
            <person name="Hori S."/>
            <person name="Arai W."/>
            <person name="Tsubouchi T."/>
            <person name="Morono Y."/>
            <person name="Uchiyama I."/>
            <person name="Ito T."/>
            <person name="Fujiyama A."/>
            <person name="Inagaki F."/>
            <person name="Takami H."/>
        </authorList>
    </citation>
    <scope>NUCLEOTIDE SEQUENCE</scope>
    <source>
        <strain evidence="1">Expedition CK06-06</strain>
    </source>
</reference>
<proteinExistence type="predicted"/>
<sequence>MLAEIIMRQRLARGGSVTVKFKKGQKVTIMPVRNQPISPRDSGIEPYAGQVGQVTDYYWIRPGTGTNFVYLYIVRIGNSKKEIVVHEDEIETCID</sequence>
<name>X1UIY6_9ZZZZ</name>
<evidence type="ECO:0008006" key="2">
    <source>
        <dbReference type="Google" id="ProtNLM"/>
    </source>
</evidence>
<evidence type="ECO:0000313" key="1">
    <source>
        <dbReference type="EMBL" id="GAJ03527.1"/>
    </source>
</evidence>
<protein>
    <recommendedName>
        <fullName evidence="2">Nitrile hydratase beta subunit domain-containing protein</fullName>
    </recommendedName>
</protein>